<proteinExistence type="predicted"/>
<evidence type="ECO:0000313" key="2">
    <source>
        <dbReference type="Proteomes" id="UP000189055"/>
    </source>
</evidence>
<dbReference type="EMBL" id="CP014687">
    <property type="protein sequence ID" value="AQT04534.1"/>
    <property type="molecule type" value="Genomic_DNA"/>
</dbReference>
<sequence length="97" mass="9921">MTTVSTNSQAISPLVTAGEALISTVSGYTFSENAVKVSSGVTSLLDGLFPTLASKVGFDMERVLIGATEVLTGLNTPLSAAKTRQRVSQTTAITNGA</sequence>
<accession>A0A1U9LDL8</accession>
<dbReference type="AlphaFoldDB" id="A0A1U9LDL8"/>
<dbReference type="KEGG" id="aper:A0U91_05665"/>
<dbReference type="Proteomes" id="UP000189055">
    <property type="component" value="Chromosome"/>
</dbReference>
<dbReference type="RefSeq" id="WP_077930397.1">
    <property type="nucleotide sequence ID" value="NZ_CP014687.1"/>
</dbReference>
<gene>
    <name evidence="1" type="ORF">A0U91_05665</name>
</gene>
<evidence type="ECO:0000313" key="1">
    <source>
        <dbReference type="EMBL" id="AQT04534.1"/>
    </source>
</evidence>
<name>A0A1U9LDL8_9PROT</name>
<reference evidence="1 2" key="1">
    <citation type="submission" date="2016-03" db="EMBL/GenBank/DDBJ databases">
        <title>Acetic acid bacteria sequencing.</title>
        <authorList>
            <person name="Brandt J."/>
            <person name="Jakob F."/>
            <person name="Vogel R.F."/>
        </authorList>
    </citation>
    <scope>NUCLEOTIDE SEQUENCE [LARGE SCALE GENOMIC DNA]</scope>
    <source>
        <strain evidence="1 2">TMW2.1084</strain>
    </source>
</reference>
<dbReference type="STRING" id="1076596.A0U91_05665"/>
<organism evidence="1 2">
    <name type="scientific">Acetobacter persici</name>
    <dbReference type="NCBI Taxonomy" id="1076596"/>
    <lineage>
        <taxon>Bacteria</taxon>
        <taxon>Pseudomonadati</taxon>
        <taxon>Pseudomonadota</taxon>
        <taxon>Alphaproteobacteria</taxon>
        <taxon>Acetobacterales</taxon>
        <taxon>Acetobacteraceae</taxon>
        <taxon>Acetobacter</taxon>
    </lineage>
</organism>
<protein>
    <submittedName>
        <fullName evidence="1">Uncharacterized protein</fullName>
    </submittedName>
</protein>